<dbReference type="GO" id="GO:0020037">
    <property type="term" value="F:heme binding"/>
    <property type="evidence" value="ECO:0007669"/>
    <property type="project" value="InterPro"/>
</dbReference>
<dbReference type="InterPro" id="IPR002974">
    <property type="entry name" value="Cyt_P450_E_CYP52_ascomycetes"/>
</dbReference>
<evidence type="ECO:0000256" key="2">
    <source>
        <dbReference type="ARBA" id="ARBA00010617"/>
    </source>
</evidence>
<name>A0A1W5CVS8_9LECA</name>
<comment type="cofactor">
    <cofactor evidence="1">
        <name>heme</name>
        <dbReference type="ChEBI" id="CHEBI:30413"/>
    </cofactor>
</comment>
<dbReference type="Proteomes" id="UP000192927">
    <property type="component" value="Unassembled WGS sequence"/>
</dbReference>
<dbReference type="InterPro" id="IPR001128">
    <property type="entry name" value="Cyt_P450"/>
</dbReference>
<dbReference type="GO" id="GO:0016712">
    <property type="term" value="F:oxidoreductase activity, acting on paired donors, with incorporation or reduction of molecular oxygen, reduced flavin or flavoprotein as one donor, and incorporation of one atom of oxygen"/>
    <property type="evidence" value="ECO:0007669"/>
    <property type="project" value="InterPro"/>
</dbReference>
<dbReference type="GO" id="GO:0005506">
    <property type="term" value="F:iron ion binding"/>
    <property type="evidence" value="ECO:0007669"/>
    <property type="project" value="InterPro"/>
</dbReference>
<dbReference type="CDD" id="cd11063">
    <property type="entry name" value="CYP52"/>
    <property type="match status" value="1"/>
</dbReference>
<keyword evidence="6 7" id="KW-0503">Monooxygenase</keyword>
<dbReference type="PRINTS" id="PR01239">
    <property type="entry name" value="EP450IICYP52"/>
</dbReference>
<keyword evidence="3 7" id="KW-0479">Metal-binding</keyword>
<dbReference type="InterPro" id="IPR047146">
    <property type="entry name" value="Cyt_P450_E_CYP52_fungi"/>
</dbReference>
<keyword evidence="4 7" id="KW-0560">Oxidoreductase</keyword>
<accession>A0A1W5CVS8</accession>
<sequence>MPEDPQSPFHAPIITPRSGASHTQLTVLALVLAYCFYRYVQKQMQYRSETAFGDAHGCLPMKAKIPFKWPLSLDLVKQTWDANTDQRLLAFYQQFFDNLGPNLEQKLLGGIGYVTIDPENIETLLSTKFQDFGLGSRRPAFMPFLGEGILTQDGSAAERSRDLLRRQFVRAQYQNLEGFSEHVDNLLACMSSSSSGAVDLQPLFFRFTLDTTTAFMFGQSIGSLKSDVLESFGSSFNEASLISSMRVRLSDFYWAYTPSRYSRACAVIKRYTDDYVNLALSEVKGHGADATSNRYVFIKELYEELHDPALVRDQLVNVLMAGRDSTACLMSWAFHLLLRHPQVLERVRREITSVVGDEQNLTRAHVRKLPYLKCVLDETLRLFPSAPINIRTSLRTTSFPRGGGPDGSSPVLIRKGMGIGYSIYHMHRRRDLYGEDAAIFRPERWEGSKLAHIGWGYLPFNGGPRTCLGKDFAAMEATYGIVRILQTFPNMRLPPGLQLEEVGMEKQALTLTVSIANGCKVQLY</sequence>
<dbReference type="PROSITE" id="PS00086">
    <property type="entry name" value="CYTOCHROME_P450"/>
    <property type="match status" value="1"/>
</dbReference>
<dbReference type="InterPro" id="IPR017972">
    <property type="entry name" value="Cyt_P450_CS"/>
</dbReference>
<evidence type="ECO:0000256" key="3">
    <source>
        <dbReference type="ARBA" id="ARBA00022723"/>
    </source>
</evidence>
<comment type="similarity">
    <text evidence="2 7">Belongs to the cytochrome P450 family.</text>
</comment>
<organism evidence="8 9">
    <name type="scientific">Lasallia pustulata</name>
    <dbReference type="NCBI Taxonomy" id="136370"/>
    <lineage>
        <taxon>Eukaryota</taxon>
        <taxon>Fungi</taxon>
        <taxon>Dikarya</taxon>
        <taxon>Ascomycota</taxon>
        <taxon>Pezizomycotina</taxon>
        <taxon>Lecanoromycetes</taxon>
        <taxon>OSLEUM clade</taxon>
        <taxon>Umbilicariomycetidae</taxon>
        <taxon>Umbilicariales</taxon>
        <taxon>Umbilicariaceae</taxon>
        <taxon>Lasallia</taxon>
    </lineage>
</organism>
<dbReference type="PANTHER" id="PTHR24287:SF18">
    <property type="entry name" value="CYTOCHROME P450 MONOOXYGENASE APDE-RELATED"/>
    <property type="match status" value="1"/>
</dbReference>
<keyword evidence="9" id="KW-1185">Reference proteome</keyword>
<evidence type="ECO:0000256" key="1">
    <source>
        <dbReference type="ARBA" id="ARBA00001971"/>
    </source>
</evidence>
<proteinExistence type="inferred from homology"/>
<dbReference type="PANTHER" id="PTHR24287">
    <property type="entry name" value="P450, PUTATIVE (EUROFUNG)-RELATED"/>
    <property type="match status" value="1"/>
</dbReference>
<evidence type="ECO:0000313" key="8">
    <source>
        <dbReference type="EMBL" id="SLM34892.1"/>
    </source>
</evidence>
<dbReference type="Pfam" id="PF00067">
    <property type="entry name" value="p450"/>
    <property type="match status" value="1"/>
</dbReference>
<evidence type="ECO:0000256" key="6">
    <source>
        <dbReference type="ARBA" id="ARBA00023033"/>
    </source>
</evidence>
<reference evidence="9" key="1">
    <citation type="submission" date="2017-03" db="EMBL/GenBank/DDBJ databases">
        <authorList>
            <person name="Sharma R."/>
            <person name="Thines M."/>
        </authorList>
    </citation>
    <scope>NUCLEOTIDE SEQUENCE [LARGE SCALE GENOMIC DNA]</scope>
</reference>
<dbReference type="SUPFAM" id="SSF48264">
    <property type="entry name" value="Cytochrome P450"/>
    <property type="match status" value="1"/>
</dbReference>
<dbReference type="InterPro" id="IPR036396">
    <property type="entry name" value="Cyt_P450_sf"/>
</dbReference>
<evidence type="ECO:0000256" key="5">
    <source>
        <dbReference type="ARBA" id="ARBA00023004"/>
    </source>
</evidence>
<evidence type="ECO:0000313" key="9">
    <source>
        <dbReference type="Proteomes" id="UP000192927"/>
    </source>
</evidence>
<evidence type="ECO:0000256" key="7">
    <source>
        <dbReference type="RuleBase" id="RU000461"/>
    </source>
</evidence>
<dbReference type="Gene3D" id="1.10.630.10">
    <property type="entry name" value="Cytochrome P450"/>
    <property type="match status" value="1"/>
</dbReference>
<dbReference type="AlphaFoldDB" id="A0A1W5CVS8"/>
<evidence type="ECO:0000256" key="4">
    <source>
        <dbReference type="ARBA" id="ARBA00023002"/>
    </source>
</evidence>
<protein>
    <submittedName>
        <fullName evidence="8">N-alkane-inducible cytochrome p450</fullName>
    </submittedName>
</protein>
<keyword evidence="5 7" id="KW-0408">Iron</keyword>
<keyword evidence="7" id="KW-0349">Heme</keyword>
<dbReference type="EMBL" id="FWEW01000437">
    <property type="protein sequence ID" value="SLM34892.1"/>
    <property type="molecule type" value="Genomic_DNA"/>
</dbReference>
<dbReference type="PRINTS" id="PR00385">
    <property type="entry name" value="P450"/>
</dbReference>